<dbReference type="InterPro" id="IPR027417">
    <property type="entry name" value="P-loop_NTPase"/>
</dbReference>
<evidence type="ECO:0000256" key="1">
    <source>
        <dbReference type="ARBA" id="ARBA00006914"/>
    </source>
</evidence>
<keyword evidence="2" id="KW-0547">Nucleotide-binding</keyword>
<name>A0A2S9WYI8_9NEIS</name>
<dbReference type="Pfam" id="PF00004">
    <property type="entry name" value="AAA"/>
    <property type="match status" value="1"/>
</dbReference>
<evidence type="ECO:0000259" key="4">
    <source>
        <dbReference type="SMART" id="SM00382"/>
    </source>
</evidence>
<comment type="similarity">
    <text evidence="1">Belongs to the AAA ATPase family.</text>
</comment>
<dbReference type="Proteomes" id="UP000239469">
    <property type="component" value="Unassembled WGS sequence"/>
</dbReference>
<dbReference type="GO" id="GO:0005524">
    <property type="term" value="F:ATP binding"/>
    <property type="evidence" value="ECO:0007669"/>
    <property type="project" value="UniProtKB-KW"/>
</dbReference>
<dbReference type="GO" id="GO:0016887">
    <property type="term" value="F:ATP hydrolysis activity"/>
    <property type="evidence" value="ECO:0007669"/>
    <property type="project" value="InterPro"/>
</dbReference>
<evidence type="ECO:0000256" key="2">
    <source>
        <dbReference type="ARBA" id="ARBA00022741"/>
    </source>
</evidence>
<dbReference type="SMART" id="SM00382">
    <property type="entry name" value="AAA"/>
    <property type="match status" value="1"/>
</dbReference>
<sequence>MHPTDWGFEPDTLLDAALAMLERGDEAAWADACRAALAGARAPQALARLDLNGFDAVCLALALALDAGHPAAAALAGERGLSLHLLAQLASPQADDYPAALSRLADGPLARRRLLIHGGGDNWARLRLSPQLAQQLAAGHGQTLDLNRLLLRLPAPPGLLARPGLPAARGCQLTGPTGSGRKSALLAAAGDAPVYLANSERFYQFDAPEELLADLLTFVDLNHGWLLWPDEDRLIRHPTLLAQIEAWLDGHPERRFARLAERPEHAPACLAAEWRFGLPAPEEAALLWRAQCGDAGPADAELAELAARYPLLPGDMRRVADAARADGLSAAALGAACLSHQPSSLGALARRVAPRARLADMTLADEERAALAELSLRYRERGRLRAEGLTHADGLTALFWGKPGTGKTLAAHALAAELALPLYQVNLAQVSSKWIGETEKHLAALFDAAERQPCLLFFDEADAVFGKRSEVKDSHDRNANLSVSYLLQRLDESSALAILASNFKQNLDPAFLRRFAIAIEFSDPDPARRLSLWQMRAGQLGLPPESLAALASDFELTPAQVANVALGARLAQLAYPALSPAERLAHALLREFDKTNQRYPLQTRVNAWLQGNRHV</sequence>
<keyword evidence="3" id="KW-0067">ATP-binding</keyword>
<dbReference type="Gene3D" id="3.40.50.300">
    <property type="entry name" value="P-loop containing nucleotide triphosphate hydrolases"/>
    <property type="match status" value="1"/>
</dbReference>
<dbReference type="OrthoDB" id="9802352at2"/>
<evidence type="ECO:0000313" key="6">
    <source>
        <dbReference type="Proteomes" id="UP000239469"/>
    </source>
</evidence>
<accession>A0A2S9WYI8</accession>
<gene>
    <name evidence="5" type="ORF">BUE93_21825</name>
</gene>
<dbReference type="PANTHER" id="PTHR23073">
    <property type="entry name" value="26S PROTEASOME REGULATORY SUBUNIT"/>
    <property type="match status" value="1"/>
</dbReference>
<dbReference type="InterPro" id="IPR003593">
    <property type="entry name" value="AAA+_ATPase"/>
</dbReference>
<dbReference type="RefSeq" id="WP_106078256.1">
    <property type="nucleotide sequence ID" value="NZ_MTBD01000117.1"/>
</dbReference>
<evidence type="ECO:0000256" key="3">
    <source>
        <dbReference type="ARBA" id="ARBA00022840"/>
    </source>
</evidence>
<protein>
    <recommendedName>
        <fullName evidence="4">AAA+ ATPase domain-containing protein</fullName>
    </recommendedName>
</protein>
<proteinExistence type="inferred from homology"/>
<feature type="domain" description="AAA+ ATPase" evidence="4">
    <location>
        <begin position="393"/>
        <end position="525"/>
    </location>
</feature>
<reference evidence="5 6" key="1">
    <citation type="submission" date="2017-01" db="EMBL/GenBank/DDBJ databases">
        <title>New insights into the genetic diversity of Chromobacterium isolated from tropical freshwater lake.</title>
        <authorList>
            <person name="Santos A.B."/>
            <person name="Nascimento A.M."/>
            <person name="Da Silva P.C."/>
        </authorList>
    </citation>
    <scope>NUCLEOTIDE SEQUENCE [LARGE SCALE GENOMIC DNA]</scope>
    <source>
        <strain evidence="5 6">56AF</strain>
    </source>
</reference>
<organism evidence="5 6">
    <name type="scientific">Chromobacterium amazonense</name>
    <dbReference type="NCBI Taxonomy" id="1382803"/>
    <lineage>
        <taxon>Bacteria</taxon>
        <taxon>Pseudomonadati</taxon>
        <taxon>Pseudomonadota</taxon>
        <taxon>Betaproteobacteria</taxon>
        <taxon>Neisseriales</taxon>
        <taxon>Chromobacteriaceae</taxon>
        <taxon>Chromobacterium</taxon>
    </lineage>
</organism>
<dbReference type="InterPro" id="IPR003959">
    <property type="entry name" value="ATPase_AAA_core"/>
</dbReference>
<dbReference type="AlphaFoldDB" id="A0A2S9WYI8"/>
<dbReference type="InterPro" id="IPR050221">
    <property type="entry name" value="26S_Proteasome_ATPase"/>
</dbReference>
<dbReference type="SUPFAM" id="SSF52540">
    <property type="entry name" value="P-loop containing nucleoside triphosphate hydrolases"/>
    <property type="match status" value="1"/>
</dbReference>
<evidence type="ECO:0000313" key="5">
    <source>
        <dbReference type="EMBL" id="PRP68531.1"/>
    </source>
</evidence>
<dbReference type="CDD" id="cd19481">
    <property type="entry name" value="RecA-like_protease"/>
    <property type="match status" value="1"/>
</dbReference>
<dbReference type="EMBL" id="MTBD01000117">
    <property type="protein sequence ID" value="PRP68531.1"/>
    <property type="molecule type" value="Genomic_DNA"/>
</dbReference>
<comment type="caution">
    <text evidence="5">The sequence shown here is derived from an EMBL/GenBank/DDBJ whole genome shotgun (WGS) entry which is preliminary data.</text>
</comment>